<name>A0A437LH74_9BURK</name>
<protein>
    <recommendedName>
        <fullName evidence="3">Tetratricopeptide repeat protein</fullName>
    </recommendedName>
</protein>
<dbReference type="RefSeq" id="WP_127683133.1">
    <property type="nucleotide sequence ID" value="NZ_SACM01000003.1"/>
</dbReference>
<reference evidence="1 2" key="1">
    <citation type="submission" date="2019-01" db="EMBL/GenBank/DDBJ databases">
        <authorList>
            <person name="Chen W.-M."/>
        </authorList>
    </citation>
    <scope>NUCLEOTIDE SEQUENCE [LARGE SCALE GENOMIC DNA]</scope>
    <source>
        <strain evidence="1 2">CCP-18</strain>
    </source>
</reference>
<dbReference type="SUPFAM" id="SSF48452">
    <property type="entry name" value="TPR-like"/>
    <property type="match status" value="1"/>
</dbReference>
<dbReference type="AlphaFoldDB" id="A0A437LH74"/>
<dbReference type="OrthoDB" id="9148153at2"/>
<keyword evidence="2" id="KW-1185">Reference proteome</keyword>
<dbReference type="EMBL" id="SACM01000003">
    <property type="protein sequence ID" value="RVT84732.1"/>
    <property type="molecule type" value="Genomic_DNA"/>
</dbReference>
<accession>A0A437LH74</accession>
<evidence type="ECO:0000313" key="1">
    <source>
        <dbReference type="EMBL" id="RVT84732.1"/>
    </source>
</evidence>
<gene>
    <name evidence="1" type="ORF">EOD73_11415</name>
</gene>
<proteinExistence type="predicted"/>
<evidence type="ECO:0000313" key="2">
    <source>
        <dbReference type="Proteomes" id="UP000288587"/>
    </source>
</evidence>
<dbReference type="Gene3D" id="1.25.40.10">
    <property type="entry name" value="Tetratricopeptide repeat domain"/>
    <property type="match status" value="2"/>
</dbReference>
<organism evidence="1 2">
    <name type="scientific">Inhella crocodyli</name>
    <dbReference type="NCBI Taxonomy" id="2499851"/>
    <lineage>
        <taxon>Bacteria</taxon>
        <taxon>Pseudomonadati</taxon>
        <taxon>Pseudomonadota</taxon>
        <taxon>Betaproteobacteria</taxon>
        <taxon>Burkholderiales</taxon>
        <taxon>Sphaerotilaceae</taxon>
        <taxon>Inhella</taxon>
    </lineage>
</organism>
<dbReference type="InterPro" id="IPR011990">
    <property type="entry name" value="TPR-like_helical_dom_sf"/>
</dbReference>
<evidence type="ECO:0008006" key="3">
    <source>
        <dbReference type="Google" id="ProtNLM"/>
    </source>
</evidence>
<comment type="caution">
    <text evidence="1">The sequence shown here is derived from an EMBL/GenBank/DDBJ whole genome shotgun (WGS) entry which is preliminary data.</text>
</comment>
<sequence length="369" mass="39257">MKSRLLARVEQELQAAEAAGQRLPSLILRAQRALLLIRQGELKTARDELTGLHQLAFASPHPELAAWLHLAEGLIGYLNDLGTQATEHFQKAQALARAGGAKAAEAQAYRYLANMAYYRHDLPALVRHAQAGLALPADTDLVAHAGIHLWVALAHLYAGDAAASRPWQLACRALATRAGDDATVASLVYNTAELRVAHVRQAELGEGGQAALPALLASVNSADNFERAVGIASLQVLNPLLRAKVLVVEGQFAEAVALYDANLQSAVEQGLQRLESSLLADLAWCHAQLGRADQARHMATVAEQALTPQVHHDDRGVTHGRLAQVHGLLGQAADAARHAAQAREAWAAFAALQAQWRAGLAASGLQPSA</sequence>
<dbReference type="Proteomes" id="UP000288587">
    <property type="component" value="Unassembled WGS sequence"/>
</dbReference>